<reference evidence="2 3" key="1">
    <citation type="submission" date="2021-02" db="EMBL/GenBank/DDBJ databases">
        <title>Variation within the Batrachochytrium salamandrivorans European outbreak.</title>
        <authorList>
            <person name="Kelly M."/>
            <person name="Pasmans F."/>
            <person name="Shea T.P."/>
            <person name="Munoz J.F."/>
            <person name="Carranza S."/>
            <person name="Cuomo C.A."/>
            <person name="Martel A."/>
        </authorList>
    </citation>
    <scope>NUCLEOTIDE SEQUENCE [LARGE SCALE GENOMIC DNA]</scope>
    <source>
        <strain evidence="2 3">AMFP18/2</strain>
    </source>
</reference>
<feature type="region of interest" description="Disordered" evidence="1">
    <location>
        <begin position="397"/>
        <end position="429"/>
    </location>
</feature>
<feature type="region of interest" description="Disordered" evidence="1">
    <location>
        <begin position="740"/>
        <end position="777"/>
    </location>
</feature>
<dbReference type="Proteomes" id="UP001648503">
    <property type="component" value="Unassembled WGS sequence"/>
</dbReference>
<feature type="compositionally biased region" description="Basic residues" evidence="1">
    <location>
        <begin position="753"/>
        <end position="764"/>
    </location>
</feature>
<sequence>MSPDHSVDLEAPFQLADSTSLHLSTQVGAPIDLCDNYTKESSCADADLLSCSSKIDSESINHLDNLSVGLLNSLTTVSIVVMGDLSDLLEPSPQSPNKVQVPLIMSNSSHKQLVGENNAIVENFMIDTEEEVMCTNLNDTLLSIVPDHLKSNESDQQDSLENQFSKHNRITYGPEINESLAIEDIHAYMENSTHVPNCHPEFLKSACLLNSCVESGSDLPSGATNMSTISSMETSADFIIAETEITQSYTKVSLSKSAETIPPPGLLETTPTTVKILDSIVPNQLWGSKLEWGLSCSCPLLPRKREDINQVANASVQIRLSGSDYCRFNNHLSEQLGDISIKSHSKSIDSHIRNAANSDYPSISRHDLPLTVPGNESNGYNINNSIQLTKAMNINDVPHTLGSSQSQVTAAFPESSQGEHATQSSPHSIFESSAQKISSLYSAKFSSVPSMGFGKVELENSRKKGGLECDDLLMVQQHQPQWIDTCPTKNKSDPSLVNNGIMVLQSDNRVEIPETIEKYSTELTHLPQKTKTNFGTVKLGRVDILEHDGLQVAQALFSHNTLIPVSTSHPASLELRSICDTKLPVKCIRKTAEEHEKGPIVHHKMLITDLAVHQTNAPKQSHGTRQSHIPVIRNRPYTLQMTTKADINIPIQLSATLDSVVQFNVDTSEAGAVHSNRDNTMHKVLNLPNIVSAPTSPNQKTESGLEIKPGKDKGVFSKVQPKVQQSLDLVHKISLSGIGTMDTAKPNSPKTRLTQKKSASRQIRHTTSSTVNSGNNTIFPNGSTMLFTKNGLYTRDPSRAWDRSKTPLVPDGRNTTLVNGYQSPTQIAVGPCLPALEMRPMSRKLKQRFHKGILVDRDQDSAFSPYSQPLPLTRDIPVIQKNLDKRPRLIRELKTRWDLRLQELHIGPTSLGLVRKLCGDSFGVRWSPEMRSDVGSYTSPPTVTEPHIAQDIRHDLSRSNQSDNVKKVPMIWLPFVDTSRHAHNDFGHQGSPQCEAGASDTMQQLAKVDVQIPDGGAYPSVHSEYDGFSTYNRQGEHALPIYTNNHPRQVNNGLLQQCHQHTVPRIPPSMHIRIPTGGSRQMTKGIKAVKNHATQDQRGVSDIRLDMKAYHVINKQ</sequence>
<organism evidence="2 3">
    <name type="scientific">Batrachochytrium salamandrivorans</name>
    <dbReference type="NCBI Taxonomy" id="1357716"/>
    <lineage>
        <taxon>Eukaryota</taxon>
        <taxon>Fungi</taxon>
        <taxon>Fungi incertae sedis</taxon>
        <taxon>Chytridiomycota</taxon>
        <taxon>Chytridiomycota incertae sedis</taxon>
        <taxon>Chytridiomycetes</taxon>
        <taxon>Rhizophydiales</taxon>
        <taxon>Rhizophydiales incertae sedis</taxon>
        <taxon>Batrachochytrium</taxon>
    </lineage>
</organism>
<feature type="compositionally biased region" description="Polar residues" evidence="1">
    <location>
        <begin position="692"/>
        <end position="702"/>
    </location>
</feature>
<accession>A0ABQ8F8X9</accession>
<feature type="region of interest" description="Disordered" evidence="1">
    <location>
        <begin position="690"/>
        <end position="713"/>
    </location>
</feature>
<comment type="caution">
    <text evidence="2">The sequence shown here is derived from an EMBL/GenBank/DDBJ whole genome shotgun (WGS) entry which is preliminary data.</text>
</comment>
<evidence type="ECO:0000313" key="2">
    <source>
        <dbReference type="EMBL" id="KAH6594253.1"/>
    </source>
</evidence>
<keyword evidence="3" id="KW-1185">Reference proteome</keyword>
<evidence type="ECO:0000313" key="3">
    <source>
        <dbReference type="Proteomes" id="UP001648503"/>
    </source>
</evidence>
<name>A0ABQ8F8X9_9FUNG</name>
<evidence type="ECO:0000256" key="1">
    <source>
        <dbReference type="SAM" id="MobiDB-lite"/>
    </source>
</evidence>
<dbReference type="EMBL" id="JAFCIX010000336">
    <property type="protein sequence ID" value="KAH6594253.1"/>
    <property type="molecule type" value="Genomic_DNA"/>
</dbReference>
<proteinExistence type="predicted"/>
<gene>
    <name evidence="2" type="ORF">BASA50_006725</name>
</gene>
<protein>
    <submittedName>
        <fullName evidence="2">Uncharacterized protein</fullName>
    </submittedName>
</protein>
<feature type="compositionally biased region" description="Basic and acidic residues" evidence="1">
    <location>
        <begin position="703"/>
        <end position="713"/>
    </location>
</feature>
<feature type="compositionally biased region" description="Low complexity" evidence="1">
    <location>
        <begin position="766"/>
        <end position="777"/>
    </location>
</feature>
<feature type="compositionally biased region" description="Polar residues" evidence="1">
    <location>
        <begin position="401"/>
        <end position="429"/>
    </location>
</feature>